<dbReference type="Proteomes" id="UP000267096">
    <property type="component" value="Unassembled WGS sequence"/>
</dbReference>
<evidence type="ECO:0000313" key="3">
    <source>
        <dbReference type="WBParaSite" id="ASIM_0001917201-mRNA-1"/>
    </source>
</evidence>
<evidence type="ECO:0000313" key="2">
    <source>
        <dbReference type="Proteomes" id="UP000267096"/>
    </source>
</evidence>
<evidence type="ECO:0000313" key="1">
    <source>
        <dbReference type="EMBL" id="VDK65323.1"/>
    </source>
</evidence>
<reference evidence="1 2" key="2">
    <citation type="submission" date="2018-11" db="EMBL/GenBank/DDBJ databases">
        <authorList>
            <consortium name="Pathogen Informatics"/>
        </authorList>
    </citation>
    <scope>NUCLEOTIDE SEQUENCE [LARGE SCALE GENOMIC DNA]</scope>
</reference>
<sequence>MRDSQEHHITWAQMYNGILANSEREISILRCGDILKEDVCIQWMGANTSLALEFHSTEVDVFVYSYIDKIYAAFHFER</sequence>
<accession>A0A0M3KDW7</accession>
<keyword evidence="2" id="KW-1185">Reference proteome</keyword>
<name>A0A0M3KDW7_ANISI</name>
<gene>
    <name evidence="1" type="ORF">ASIM_LOCUS18565</name>
</gene>
<proteinExistence type="predicted"/>
<protein>
    <submittedName>
        <fullName evidence="3">SET domain-containing protein</fullName>
    </submittedName>
</protein>
<dbReference type="AlphaFoldDB" id="A0A0M3KDW7"/>
<dbReference type="EMBL" id="UYRR01035709">
    <property type="protein sequence ID" value="VDK65323.1"/>
    <property type="molecule type" value="Genomic_DNA"/>
</dbReference>
<dbReference type="WBParaSite" id="ASIM_0001917201-mRNA-1">
    <property type="protein sequence ID" value="ASIM_0001917201-mRNA-1"/>
    <property type="gene ID" value="ASIM_0001917201"/>
</dbReference>
<reference evidence="3" key="1">
    <citation type="submission" date="2017-02" db="UniProtKB">
        <authorList>
            <consortium name="WormBaseParasite"/>
        </authorList>
    </citation>
    <scope>IDENTIFICATION</scope>
</reference>
<organism evidence="3">
    <name type="scientific">Anisakis simplex</name>
    <name type="common">Herring worm</name>
    <dbReference type="NCBI Taxonomy" id="6269"/>
    <lineage>
        <taxon>Eukaryota</taxon>
        <taxon>Metazoa</taxon>
        <taxon>Ecdysozoa</taxon>
        <taxon>Nematoda</taxon>
        <taxon>Chromadorea</taxon>
        <taxon>Rhabditida</taxon>
        <taxon>Spirurina</taxon>
        <taxon>Ascaridomorpha</taxon>
        <taxon>Ascaridoidea</taxon>
        <taxon>Anisakidae</taxon>
        <taxon>Anisakis</taxon>
        <taxon>Anisakis simplex complex</taxon>
    </lineage>
</organism>